<reference evidence="1 2" key="1">
    <citation type="journal article" date="2019" name="Int. J. Syst. Evol. Microbiol.">
        <title>The Global Catalogue of Microorganisms (GCM) 10K type strain sequencing project: providing services to taxonomists for standard genome sequencing and annotation.</title>
        <authorList>
            <consortium name="The Broad Institute Genomics Platform"/>
            <consortium name="The Broad Institute Genome Sequencing Center for Infectious Disease"/>
            <person name="Wu L."/>
            <person name="Ma J."/>
        </authorList>
    </citation>
    <scope>NUCLEOTIDE SEQUENCE [LARGE SCALE GENOMIC DNA]</scope>
    <source>
        <strain evidence="1 2">JCM 16221</strain>
    </source>
</reference>
<protein>
    <recommendedName>
        <fullName evidence="3">PE domain-containing protein</fullName>
    </recommendedName>
</protein>
<accession>A0ABN3FML0</accession>
<evidence type="ECO:0000313" key="1">
    <source>
        <dbReference type="EMBL" id="GAA2333477.1"/>
    </source>
</evidence>
<sequence>MSDGITVALEAMRSDATTWKNASDDLGAPQEAVTTLRIDPTAFSMWAVERGIDQTYDDARSALERMLEEAADYFAQISSDLTQAAAQYERDDEQGKHDIENAY</sequence>
<gene>
    <name evidence="1" type="ORF">GCM10009854_06130</name>
</gene>
<evidence type="ECO:0008006" key="3">
    <source>
        <dbReference type="Google" id="ProtNLM"/>
    </source>
</evidence>
<keyword evidence="2" id="KW-1185">Reference proteome</keyword>
<organism evidence="1 2">
    <name type="scientific">Saccharopolyspora halophila</name>
    <dbReference type="NCBI Taxonomy" id="405551"/>
    <lineage>
        <taxon>Bacteria</taxon>
        <taxon>Bacillati</taxon>
        <taxon>Actinomycetota</taxon>
        <taxon>Actinomycetes</taxon>
        <taxon>Pseudonocardiales</taxon>
        <taxon>Pseudonocardiaceae</taxon>
        <taxon>Saccharopolyspora</taxon>
    </lineage>
</organism>
<dbReference type="InterPro" id="IPR022536">
    <property type="entry name" value="EspC"/>
</dbReference>
<comment type="caution">
    <text evidence="1">The sequence shown here is derived from an EMBL/GenBank/DDBJ whole genome shotgun (WGS) entry which is preliminary data.</text>
</comment>
<proteinExistence type="predicted"/>
<dbReference type="EMBL" id="BAAARA010000002">
    <property type="protein sequence ID" value="GAA2333477.1"/>
    <property type="molecule type" value="Genomic_DNA"/>
</dbReference>
<name>A0ABN3FML0_9PSEU</name>
<dbReference type="Proteomes" id="UP001501218">
    <property type="component" value="Unassembled WGS sequence"/>
</dbReference>
<dbReference type="RefSeq" id="WP_344126286.1">
    <property type="nucleotide sequence ID" value="NZ_BAAARA010000002.1"/>
</dbReference>
<evidence type="ECO:0000313" key="2">
    <source>
        <dbReference type="Proteomes" id="UP001501218"/>
    </source>
</evidence>
<dbReference type="Pfam" id="PF10824">
    <property type="entry name" value="T7SS_ESX_EspC"/>
    <property type="match status" value="1"/>
</dbReference>